<protein>
    <submittedName>
        <fullName evidence="1">Uncharacterized protein</fullName>
    </submittedName>
</protein>
<dbReference type="EMBL" id="JBDZYD010000001">
    <property type="protein sequence ID" value="MEQ0558194.1"/>
    <property type="molecule type" value="Genomic_DNA"/>
</dbReference>
<dbReference type="InterPro" id="IPR029063">
    <property type="entry name" value="SAM-dependent_MTases_sf"/>
</dbReference>
<sequence length="180" mass="20105">MEYVLSGEWRRERDRLAAIEVGEDPVTIDVLARTGARPGRRCAEVGAGGGSIAEWLVRTVGPDGRWYATDLDTRFLTTIDAETSVQGTACRKRVEFREILDRVPDGEESKPRHPMWSAAAVGSRFPRHVVVRNPAPGTVTGAGPGLSIRWCARAARRHSRIAVSCRRHQIRRHATPRRYL</sequence>
<keyword evidence="2" id="KW-1185">Reference proteome</keyword>
<organism evidence="1 2">
    <name type="scientific">Amycolatopsis melonis</name>
    <dbReference type="NCBI Taxonomy" id="3156488"/>
    <lineage>
        <taxon>Bacteria</taxon>
        <taxon>Bacillati</taxon>
        <taxon>Actinomycetota</taxon>
        <taxon>Actinomycetes</taxon>
        <taxon>Pseudonocardiales</taxon>
        <taxon>Pseudonocardiaceae</taxon>
        <taxon>Amycolatopsis</taxon>
    </lineage>
</organism>
<dbReference type="Proteomes" id="UP001440984">
    <property type="component" value="Unassembled WGS sequence"/>
</dbReference>
<dbReference type="Gene3D" id="3.40.50.150">
    <property type="entry name" value="Vaccinia Virus protein VP39"/>
    <property type="match status" value="1"/>
</dbReference>
<name>A0ABV0L7D4_9PSEU</name>
<accession>A0ABV0L7D4</accession>
<evidence type="ECO:0000313" key="1">
    <source>
        <dbReference type="EMBL" id="MEQ0558194.1"/>
    </source>
</evidence>
<gene>
    <name evidence="1" type="ORF">ABJI51_03860</name>
</gene>
<dbReference type="SUPFAM" id="SSF53335">
    <property type="entry name" value="S-adenosyl-L-methionine-dependent methyltransferases"/>
    <property type="match status" value="1"/>
</dbReference>
<evidence type="ECO:0000313" key="2">
    <source>
        <dbReference type="Proteomes" id="UP001440984"/>
    </source>
</evidence>
<dbReference type="RefSeq" id="WP_348947517.1">
    <property type="nucleotide sequence ID" value="NZ_JBDZYD010000001.1"/>
</dbReference>
<reference evidence="1 2" key="1">
    <citation type="submission" date="2024-05" db="EMBL/GenBank/DDBJ databases">
        <authorList>
            <person name="Zhao H."/>
            <person name="Xu Y."/>
            <person name="Lin S."/>
            <person name="Spain J.C."/>
            <person name="Zhou N.-Y."/>
        </authorList>
    </citation>
    <scope>NUCLEOTIDE SEQUENCE [LARGE SCALE GENOMIC DNA]</scope>
    <source>
        <strain evidence="1 2">NEAU-NG30</strain>
    </source>
</reference>
<comment type="caution">
    <text evidence="1">The sequence shown here is derived from an EMBL/GenBank/DDBJ whole genome shotgun (WGS) entry which is preliminary data.</text>
</comment>
<proteinExistence type="predicted"/>